<reference evidence="2" key="1">
    <citation type="journal article" date="2014" name="Int. J. Syst. Evol. Microbiol.">
        <title>Complete genome sequence of Corynebacterium casei LMG S-19264T (=DSM 44701T), isolated from a smear-ripened cheese.</title>
        <authorList>
            <consortium name="US DOE Joint Genome Institute (JGI-PGF)"/>
            <person name="Walter F."/>
            <person name="Albersmeier A."/>
            <person name="Kalinowski J."/>
            <person name="Ruckert C."/>
        </authorList>
    </citation>
    <scope>NUCLEOTIDE SEQUENCE</scope>
    <source>
        <strain evidence="2">CGMCC 1.12726</strain>
    </source>
</reference>
<feature type="coiled-coil region" evidence="1">
    <location>
        <begin position="51"/>
        <end position="78"/>
    </location>
</feature>
<dbReference type="Gene3D" id="1.25.40.10">
    <property type="entry name" value="Tetratricopeptide repeat domain"/>
    <property type="match status" value="1"/>
</dbReference>
<dbReference type="EMBL" id="BMFO01000001">
    <property type="protein sequence ID" value="GGF86618.1"/>
    <property type="molecule type" value="Genomic_DNA"/>
</dbReference>
<dbReference type="InterPro" id="IPR011990">
    <property type="entry name" value="TPR-like_helical_dom_sf"/>
</dbReference>
<evidence type="ECO:0008006" key="4">
    <source>
        <dbReference type="Google" id="ProtNLM"/>
    </source>
</evidence>
<evidence type="ECO:0000313" key="2">
    <source>
        <dbReference type="EMBL" id="GGF86618.1"/>
    </source>
</evidence>
<evidence type="ECO:0000256" key="1">
    <source>
        <dbReference type="SAM" id="Coils"/>
    </source>
</evidence>
<comment type="caution">
    <text evidence="2">The sequence shown here is derived from an EMBL/GenBank/DDBJ whole genome shotgun (WGS) entry which is preliminary data.</text>
</comment>
<dbReference type="RefSeq" id="WP_188447544.1">
    <property type="nucleotide sequence ID" value="NZ_BMFO01000001.1"/>
</dbReference>
<accession>A0A917CFU6</accession>
<proteinExistence type="predicted"/>
<keyword evidence="3" id="KW-1185">Reference proteome</keyword>
<dbReference type="AlphaFoldDB" id="A0A917CFU6"/>
<reference evidence="2" key="2">
    <citation type="submission" date="2020-09" db="EMBL/GenBank/DDBJ databases">
        <authorList>
            <person name="Sun Q."/>
            <person name="Zhou Y."/>
        </authorList>
    </citation>
    <scope>NUCLEOTIDE SEQUENCE</scope>
    <source>
        <strain evidence="2">CGMCC 1.12726</strain>
    </source>
</reference>
<dbReference type="Proteomes" id="UP000632858">
    <property type="component" value="Unassembled WGS sequence"/>
</dbReference>
<evidence type="ECO:0000313" key="3">
    <source>
        <dbReference type="Proteomes" id="UP000632858"/>
    </source>
</evidence>
<gene>
    <name evidence="2" type="ORF">GCM10010960_05710</name>
</gene>
<sequence length="167" mass="17955">MKKALAIVLVLFSAACSRPETVAVPALSETPEQMLGKIRAQGDVGDELMFQALADEAIVDLREQAARAEADGDRAKAAELLDRALALNAADPQALQARAELAILERSWPLAERLARQSFASGPKLGPLCRRNWLTLHYAALAQGHALPDQELAQNLGECTLVPPARL</sequence>
<name>A0A917CFU6_9GAMM</name>
<protein>
    <recommendedName>
        <fullName evidence="4">Tetratricopeptide repeat protein</fullName>
    </recommendedName>
</protein>
<organism evidence="2 3">
    <name type="scientific">Arenimonas maotaiensis</name>
    <dbReference type="NCBI Taxonomy" id="1446479"/>
    <lineage>
        <taxon>Bacteria</taxon>
        <taxon>Pseudomonadati</taxon>
        <taxon>Pseudomonadota</taxon>
        <taxon>Gammaproteobacteria</taxon>
        <taxon>Lysobacterales</taxon>
        <taxon>Lysobacteraceae</taxon>
        <taxon>Arenimonas</taxon>
    </lineage>
</organism>
<keyword evidence="1" id="KW-0175">Coiled coil</keyword>
<dbReference type="PROSITE" id="PS51257">
    <property type="entry name" value="PROKAR_LIPOPROTEIN"/>
    <property type="match status" value="1"/>
</dbReference>